<organism evidence="1 2">
    <name type="scientific">Shouchella lonarensis</name>
    <dbReference type="NCBI Taxonomy" id="1464122"/>
    <lineage>
        <taxon>Bacteria</taxon>
        <taxon>Bacillati</taxon>
        <taxon>Bacillota</taxon>
        <taxon>Bacilli</taxon>
        <taxon>Bacillales</taxon>
        <taxon>Bacillaceae</taxon>
        <taxon>Shouchella</taxon>
    </lineage>
</organism>
<dbReference type="RefSeq" id="WP_176763723.1">
    <property type="nucleotide sequence ID" value="NZ_FMYM01000001.1"/>
</dbReference>
<accession>A0A1G6GKE7</accession>
<dbReference type="EMBL" id="FMYM01000001">
    <property type="protein sequence ID" value="SDB82502.1"/>
    <property type="molecule type" value="Genomic_DNA"/>
</dbReference>
<dbReference type="AlphaFoldDB" id="A0A1G6GKE7"/>
<name>A0A1G6GKE7_9BACI</name>
<gene>
    <name evidence="1" type="ORF">SAMN05421737_101190</name>
</gene>
<proteinExistence type="predicted"/>
<protein>
    <submittedName>
        <fullName evidence="1">Uncharacterized protein</fullName>
    </submittedName>
</protein>
<sequence>MKGVFVSFWEKAATTAIPTVEVEKNMTESGTKEWRAFISALQAEAKRVREERCK</sequence>
<dbReference type="Proteomes" id="UP000242662">
    <property type="component" value="Unassembled WGS sequence"/>
</dbReference>
<dbReference type="STRING" id="1464122.SAMN05421737_101190"/>
<reference evidence="2" key="1">
    <citation type="submission" date="2016-09" db="EMBL/GenBank/DDBJ databases">
        <authorList>
            <person name="Varghese N."/>
            <person name="Submissions S."/>
        </authorList>
    </citation>
    <scope>NUCLEOTIDE SEQUENCE [LARGE SCALE GENOMIC DNA]</scope>
    <source>
        <strain evidence="2">25nlg</strain>
    </source>
</reference>
<evidence type="ECO:0000313" key="2">
    <source>
        <dbReference type="Proteomes" id="UP000242662"/>
    </source>
</evidence>
<evidence type="ECO:0000313" key="1">
    <source>
        <dbReference type="EMBL" id="SDB82502.1"/>
    </source>
</evidence>
<keyword evidence="2" id="KW-1185">Reference proteome</keyword>